<protein>
    <submittedName>
        <fullName evidence="1">PDZ domain-containing protein</fullName>
    </submittedName>
</protein>
<comment type="caution">
    <text evidence="1">The sequence shown here is derived from an EMBL/GenBank/DDBJ whole genome shotgun (WGS) entry which is preliminary data.</text>
</comment>
<dbReference type="EMBL" id="JAQOUE010000002">
    <property type="protein sequence ID" value="MDT7044147.1"/>
    <property type="molecule type" value="Genomic_DNA"/>
</dbReference>
<keyword evidence="2" id="KW-1185">Reference proteome</keyword>
<sequence>MMWKDWYWKKSEFMITLPFLQKNHTGFLCPGFRIFLVGLLCLGLLNVPGLVLAGAPEMTEDRAFALAEEFGVDVGEVDEEIRKILGLLKAEGVVVFAVIGNTAADLAGIKSKSIIKEVDGMEIHTILDLGKALEKALPTQNFSVATYEPADIDDQGIGGGLNFHLVRIQKE</sequence>
<gene>
    <name evidence="1" type="ORF">PPG34_17485</name>
</gene>
<dbReference type="Proteomes" id="UP001250932">
    <property type="component" value="Unassembled WGS sequence"/>
</dbReference>
<dbReference type="InterPro" id="IPR036034">
    <property type="entry name" value="PDZ_sf"/>
</dbReference>
<dbReference type="SUPFAM" id="SSF50156">
    <property type="entry name" value="PDZ domain-like"/>
    <property type="match status" value="1"/>
</dbReference>
<dbReference type="RefSeq" id="WP_313834733.1">
    <property type="nucleotide sequence ID" value="NZ_JAQOUE010000002.1"/>
</dbReference>
<reference evidence="1 2" key="1">
    <citation type="journal article" date="2023" name="ISME J.">
        <title>Cultivation and genomic characterization of novel and ubiquitous marine nitrite-oxidizing bacteria from the Nitrospirales.</title>
        <authorList>
            <person name="Mueller A.J."/>
            <person name="Daebeler A."/>
            <person name="Herbold C.W."/>
            <person name="Kirkegaard R.H."/>
            <person name="Daims H."/>
        </authorList>
    </citation>
    <scope>NUCLEOTIDE SEQUENCE [LARGE SCALE GENOMIC DNA]</scope>
    <source>
        <strain evidence="1 2">EB</strain>
    </source>
</reference>
<organism evidence="1 2">
    <name type="scientific">Candidatus Nitronereus thalassa</name>
    <dbReference type="NCBI Taxonomy" id="3020898"/>
    <lineage>
        <taxon>Bacteria</taxon>
        <taxon>Pseudomonadati</taxon>
        <taxon>Nitrospirota</taxon>
        <taxon>Nitrospiria</taxon>
        <taxon>Nitrospirales</taxon>
        <taxon>Nitrospiraceae</taxon>
        <taxon>Candidatus Nitronereus</taxon>
    </lineage>
</organism>
<evidence type="ECO:0000313" key="1">
    <source>
        <dbReference type="EMBL" id="MDT7044147.1"/>
    </source>
</evidence>
<dbReference type="Gene3D" id="2.30.42.10">
    <property type="match status" value="1"/>
</dbReference>
<name>A0ABU3KD12_9BACT</name>
<evidence type="ECO:0000313" key="2">
    <source>
        <dbReference type="Proteomes" id="UP001250932"/>
    </source>
</evidence>
<accession>A0ABU3KD12</accession>
<proteinExistence type="predicted"/>